<dbReference type="EMBL" id="UOEC01000015">
    <property type="protein sequence ID" value="VAV86885.1"/>
    <property type="molecule type" value="Genomic_DNA"/>
</dbReference>
<proteinExistence type="predicted"/>
<organism evidence="1">
    <name type="scientific">hydrothermal vent metagenome</name>
    <dbReference type="NCBI Taxonomy" id="652676"/>
    <lineage>
        <taxon>unclassified sequences</taxon>
        <taxon>metagenomes</taxon>
        <taxon>ecological metagenomes</taxon>
    </lineage>
</organism>
<name>A0A3B0RTT3_9ZZZZ</name>
<dbReference type="AlphaFoldDB" id="A0A3B0RTT3"/>
<accession>A0A3B0RTT3</accession>
<dbReference type="Pfam" id="PF06676">
    <property type="entry name" value="DUF1178"/>
    <property type="match status" value="1"/>
</dbReference>
<protein>
    <recommendedName>
        <fullName evidence="2">DUF1178 family protein</fullName>
    </recommendedName>
</protein>
<evidence type="ECO:0000313" key="1">
    <source>
        <dbReference type="EMBL" id="VAV86885.1"/>
    </source>
</evidence>
<evidence type="ECO:0008006" key="2">
    <source>
        <dbReference type="Google" id="ProtNLM"/>
    </source>
</evidence>
<gene>
    <name evidence="1" type="ORF">MNBD_ALPHA08-1887</name>
</gene>
<dbReference type="PIRSF" id="PIRSF032131">
    <property type="entry name" value="UCP032131"/>
    <property type="match status" value="1"/>
</dbReference>
<reference evidence="1" key="1">
    <citation type="submission" date="2018-06" db="EMBL/GenBank/DDBJ databases">
        <authorList>
            <person name="Zhirakovskaya E."/>
        </authorList>
    </citation>
    <scope>NUCLEOTIDE SEQUENCE</scope>
</reference>
<sequence length="149" mass="16713">MIRFDLICQHTHEFDSWFASNTAYEEQNQAGLVTCPYCGSDEISKQLMSPSIPAKTNVASTSDRQQPMLSANEDPAITEMAENIRKMRQQVSENAEYVGKNFAKEAREIHYEEKPARGIYGEASLDEAKSLLEEGVGVIPLPMLPEEKN</sequence>
<dbReference type="InterPro" id="IPR009562">
    <property type="entry name" value="DUF1178"/>
</dbReference>